<evidence type="ECO:0000259" key="1">
    <source>
        <dbReference type="Pfam" id="PF01208"/>
    </source>
</evidence>
<accession>A0A497E4B3</accession>
<evidence type="ECO:0000313" key="3">
    <source>
        <dbReference type="Proteomes" id="UP000279422"/>
    </source>
</evidence>
<dbReference type="GO" id="GO:0008168">
    <property type="term" value="F:methyltransferase activity"/>
    <property type="evidence" value="ECO:0007669"/>
    <property type="project" value="UniProtKB-KW"/>
</dbReference>
<dbReference type="InterPro" id="IPR000257">
    <property type="entry name" value="Uroporphyrinogen_deCOase"/>
</dbReference>
<dbReference type="InterPro" id="IPR052024">
    <property type="entry name" value="Methanogen_methyltrans"/>
</dbReference>
<dbReference type="GO" id="GO:0004853">
    <property type="term" value="F:uroporphyrinogen decarboxylase activity"/>
    <property type="evidence" value="ECO:0007669"/>
    <property type="project" value="InterPro"/>
</dbReference>
<dbReference type="GO" id="GO:0006779">
    <property type="term" value="P:porphyrin-containing compound biosynthetic process"/>
    <property type="evidence" value="ECO:0007669"/>
    <property type="project" value="InterPro"/>
</dbReference>
<proteinExistence type="predicted"/>
<gene>
    <name evidence="2" type="ORF">DRJ00_06925</name>
</gene>
<comment type="caution">
    <text evidence="2">The sequence shown here is derived from an EMBL/GenBank/DDBJ whole genome shotgun (WGS) entry which is preliminary data.</text>
</comment>
<keyword evidence="2" id="KW-0808">Transferase</keyword>
<dbReference type="EMBL" id="QMPZ01000119">
    <property type="protein sequence ID" value="RLE08085.1"/>
    <property type="molecule type" value="Genomic_DNA"/>
</dbReference>
<dbReference type="PANTHER" id="PTHR47099">
    <property type="entry name" value="METHYLCOBAMIDE:COM METHYLTRANSFERASE MTBA"/>
    <property type="match status" value="1"/>
</dbReference>
<dbReference type="AlphaFoldDB" id="A0A497E4B3"/>
<sequence>MTSRERVLTALRHEEPDRVPIDLGGMLSTGIMAMAYNKLKAYLGIKGGRTRIYDYRQQLAEPEREILERVGADVVAVFVLEPKGWKKGKLPDGSSCEVPEWFNPERLPDGSQVLRDDEGHIIAKMPENGYYFDSMYHPLKDITTVQELERLDEKVLCSSMWSSFPPELDEVALNELGGRAKNLYETTDYALMLNTGGIYEWAQDLRGWDNFMMDLAANQKLAEALLDRLLEIAIKRLKKILPKVEGYVQVIMTGDDLGTQKGPQLSPKLYRKIVKPRHRRLYQYIKEHTSAYLFLHTCGSVYEFIPDFIEMGVDIINPVQVSAKDMDTGRLKREFGKDITFWGGGCDTQRILPFGKPDEVAQEVKRRIEDLAPGGGFVFSQVHDIQAGTPPENIMTMYEAAKRYGRYKKS</sequence>
<reference evidence="2 3" key="1">
    <citation type="submission" date="2018-06" db="EMBL/GenBank/DDBJ databases">
        <title>Extensive metabolic versatility and redundancy in microbially diverse, dynamic hydrothermal sediments.</title>
        <authorList>
            <person name="Dombrowski N."/>
            <person name="Teske A."/>
            <person name="Baker B.J."/>
        </authorList>
    </citation>
    <scope>NUCLEOTIDE SEQUENCE [LARGE SCALE GENOMIC DNA]</scope>
    <source>
        <strain evidence="2">B47_G16</strain>
    </source>
</reference>
<dbReference type="Proteomes" id="UP000279422">
    <property type="component" value="Unassembled WGS sequence"/>
</dbReference>
<dbReference type="GO" id="GO:0032259">
    <property type="term" value="P:methylation"/>
    <property type="evidence" value="ECO:0007669"/>
    <property type="project" value="UniProtKB-KW"/>
</dbReference>
<dbReference type="SUPFAM" id="SSF51726">
    <property type="entry name" value="UROD/MetE-like"/>
    <property type="match status" value="1"/>
</dbReference>
<dbReference type="InterPro" id="IPR038071">
    <property type="entry name" value="UROD/MetE-like_sf"/>
</dbReference>
<protein>
    <submittedName>
        <fullName evidence="2">Methyltransferase</fullName>
    </submittedName>
</protein>
<dbReference type="PANTHER" id="PTHR47099:SF1">
    <property type="entry name" value="METHYLCOBAMIDE:COM METHYLTRANSFERASE MTBA"/>
    <property type="match status" value="1"/>
</dbReference>
<dbReference type="Gene3D" id="3.20.20.210">
    <property type="match status" value="1"/>
</dbReference>
<name>A0A497E4B3_UNCAE</name>
<feature type="domain" description="Uroporphyrinogen decarboxylase (URO-D)" evidence="1">
    <location>
        <begin position="202"/>
        <end position="404"/>
    </location>
</feature>
<keyword evidence="2" id="KW-0489">Methyltransferase</keyword>
<evidence type="ECO:0000313" key="2">
    <source>
        <dbReference type="EMBL" id="RLE08085.1"/>
    </source>
</evidence>
<dbReference type="Pfam" id="PF01208">
    <property type="entry name" value="URO-D"/>
    <property type="match status" value="1"/>
</dbReference>
<organism evidence="2 3">
    <name type="scientific">Aerophobetes bacterium</name>
    <dbReference type="NCBI Taxonomy" id="2030807"/>
    <lineage>
        <taxon>Bacteria</taxon>
        <taxon>Candidatus Aerophobota</taxon>
    </lineage>
</organism>